<evidence type="ECO:0000313" key="1">
    <source>
        <dbReference type="EMBL" id="WTW68605.1"/>
    </source>
</evidence>
<organism evidence="1">
    <name type="scientific">Streptomyces sp. NBC_00008</name>
    <dbReference type="NCBI Taxonomy" id="2903610"/>
    <lineage>
        <taxon>Bacteria</taxon>
        <taxon>Bacillati</taxon>
        <taxon>Actinomycetota</taxon>
        <taxon>Actinomycetes</taxon>
        <taxon>Kitasatosporales</taxon>
        <taxon>Streptomycetaceae</taxon>
        <taxon>Streptomyces</taxon>
    </lineage>
</organism>
<reference evidence="1" key="1">
    <citation type="submission" date="2022-10" db="EMBL/GenBank/DDBJ databases">
        <title>The complete genomes of actinobacterial strains from the NBC collection.</title>
        <authorList>
            <person name="Joergensen T.S."/>
            <person name="Alvarez Arevalo M."/>
            <person name="Sterndorff E.B."/>
            <person name="Faurdal D."/>
            <person name="Vuksanovic O."/>
            <person name="Mourched A.-S."/>
            <person name="Charusanti P."/>
            <person name="Shaw S."/>
            <person name="Blin K."/>
            <person name="Weber T."/>
        </authorList>
    </citation>
    <scope>NUCLEOTIDE SEQUENCE</scope>
    <source>
        <strain evidence="1">NBC_00008</strain>
    </source>
</reference>
<protein>
    <submittedName>
        <fullName evidence="1">Uncharacterized protein</fullName>
    </submittedName>
</protein>
<accession>A0AAU2VM92</accession>
<dbReference type="EMBL" id="CP108313">
    <property type="protein sequence ID" value="WTW68605.1"/>
    <property type="molecule type" value="Genomic_DNA"/>
</dbReference>
<gene>
    <name evidence="1" type="ORF">OG398_10200</name>
</gene>
<dbReference type="AlphaFoldDB" id="A0AAU2VM92"/>
<sequence length="207" mass="23259">MSPHDHIRSASAALTHTDHRKAVLEMPVSSDWMDVDNAAIRRRHYGAPLVRRFSSGQLCRLRQQFLREANERHARGAGDRQLRLLAYSLVLGAGASPDEDWNTLHAEAEQHGYAIGARLHDVAVPVTTGYFPGTRDSRGVYTPPWKRPGWGEVERLIRAGFATGVIVLDRHNISSDDDEYYAVIRHLGERYHAFIHLVIPEEPAAPT</sequence>
<proteinExistence type="predicted"/>
<name>A0AAU2VM92_9ACTN</name>